<feature type="region of interest" description="Disordered" evidence="1">
    <location>
        <begin position="251"/>
        <end position="359"/>
    </location>
</feature>
<evidence type="ECO:0000313" key="3">
    <source>
        <dbReference type="Proteomes" id="UP001408789"/>
    </source>
</evidence>
<feature type="region of interest" description="Disordered" evidence="1">
    <location>
        <begin position="1"/>
        <end position="30"/>
    </location>
</feature>
<keyword evidence="3" id="KW-1185">Reference proteome</keyword>
<feature type="compositionally biased region" description="Pro residues" evidence="1">
    <location>
        <begin position="52"/>
        <end position="72"/>
    </location>
</feature>
<dbReference type="AlphaFoldDB" id="A0AAP0H3X8"/>
<dbReference type="PANTHER" id="PTHR31923:SF9">
    <property type="entry name" value="BSD DOMAIN-CONTAINING PROTEIN"/>
    <property type="match status" value="1"/>
</dbReference>
<organism evidence="2 3">
    <name type="scientific">Deinandra increscens subsp. villosa</name>
    <dbReference type="NCBI Taxonomy" id="3103831"/>
    <lineage>
        <taxon>Eukaryota</taxon>
        <taxon>Viridiplantae</taxon>
        <taxon>Streptophyta</taxon>
        <taxon>Embryophyta</taxon>
        <taxon>Tracheophyta</taxon>
        <taxon>Spermatophyta</taxon>
        <taxon>Magnoliopsida</taxon>
        <taxon>eudicotyledons</taxon>
        <taxon>Gunneridae</taxon>
        <taxon>Pentapetalae</taxon>
        <taxon>asterids</taxon>
        <taxon>campanulids</taxon>
        <taxon>Asterales</taxon>
        <taxon>Asteraceae</taxon>
        <taxon>Asteroideae</taxon>
        <taxon>Heliantheae alliance</taxon>
        <taxon>Madieae</taxon>
        <taxon>Madiinae</taxon>
        <taxon>Deinandra</taxon>
    </lineage>
</organism>
<dbReference type="EMBL" id="JBCNJP010000011">
    <property type="protein sequence ID" value="KAK9071371.1"/>
    <property type="molecule type" value="Genomic_DNA"/>
</dbReference>
<feature type="compositionally biased region" description="Basic and acidic residues" evidence="1">
    <location>
        <begin position="263"/>
        <end position="272"/>
    </location>
</feature>
<evidence type="ECO:0000313" key="2">
    <source>
        <dbReference type="EMBL" id="KAK9071371.1"/>
    </source>
</evidence>
<feature type="compositionally biased region" description="Polar residues" evidence="1">
    <location>
        <begin position="1"/>
        <end position="13"/>
    </location>
</feature>
<proteinExistence type="predicted"/>
<evidence type="ECO:0008006" key="4">
    <source>
        <dbReference type="Google" id="ProtNLM"/>
    </source>
</evidence>
<name>A0AAP0H3X8_9ASTR</name>
<comment type="caution">
    <text evidence="2">The sequence shown here is derived from an EMBL/GenBank/DDBJ whole genome shotgun (WGS) entry which is preliminary data.</text>
</comment>
<dbReference type="Gene3D" id="1.10.3970.10">
    <property type="entry name" value="BSD domain"/>
    <property type="match status" value="1"/>
</dbReference>
<feature type="region of interest" description="Disordered" evidence="1">
    <location>
        <begin position="45"/>
        <end position="89"/>
    </location>
</feature>
<dbReference type="SUPFAM" id="SSF140383">
    <property type="entry name" value="BSD domain-like"/>
    <property type="match status" value="1"/>
</dbReference>
<dbReference type="InterPro" id="IPR035925">
    <property type="entry name" value="BSD_dom_sf"/>
</dbReference>
<feature type="compositionally biased region" description="Polar residues" evidence="1">
    <location>
        <begin position="274"/>
        <end position="283"/>
    </location>
</feature>
<dbReference type="PANTHER" id="PTHR31923">
    <property type="entry name" value="BSD DOMAIN-CONTAINING PROTEIN"/>
    <property type="match status" value="1"/>
</dbReference>
<gene>
    <name evidence="2" type="ORF">SSX86_009939</name>
</gene>
<dbReference type="Proteomes" id="UP001408789">
    <property type="component" value="Unassembled WGS sequence"/>
</dbReference>
<reference evidence="2 3" key="1">
    <citation type="submission" date="2024-04" db="EMBL/GenBank/DDBJ databases">
        <title>The reference genome of an endangered Asteraceae, Deinandra increscens subsp. villosa, native to the Central Coast of California.</title>
        <authorList>
            <person name="Guilliams M."/>
            <person name="Hasenstab-Lehman K."/>
            <person name="Meyer R."/>
            <person name="Mcevoy S."/>
        </authorList>
    </citation>
    <scope>NUCLEOTIDE SEQUENCE [LARGE SCALE GENOMIC DNA]</scope>
    <source>
        <tissue evidence="2">Leaf</tissue>
    </source>
</reference>
<evidence type="ECO:0000256" key="1">
    <source>
        <dbReference type="SAM" id="MobiDB-lite"/>
    </source>
</evidence>
<sequence length="359" mass="40326">MSYSFFSLPNPINSDDETYPPPPPSPTAVKSDFSAITQTIGRQLHNVASFLAPPPPPPPPPQQPSSTPPPPLLSDDDVSVSPSSSSYEGLKNDLAEIGDRFKTGLSLLSPTKAVTGISKFASNLLQFDKRNDDLDLDFDVVGVTDEIVDFVREISTRPECWIDFPLSLQNKDFNMSQFQKDHAMAIQELVPNLTTLRHAIHNYMSDQQFWMIYFILLVPRLNEDDYRHLSTPEIVQVREIVLQKLRHKNTPEEKGSMVNLTEQSEHPFHEIESVSDSDNTTNRIRNKNNEGDVSFSDLDDESLSGIKQTQSSRFSSASENSDWVRLSGTSKANRSICRGRRSESEESSSDWHAVEDVDL</sequence>
<feature type="compositionally biased region" description="Polar residues" evidence="1">
    <location>
        <begin position="305"/>
        <end position="333"/>
    </location>
</feature>
<protein>
    <recommendedName>
        <fullName evidence="4">BSD domain-containing protein</fullName>
    </recommendedName>
</protein>
<accession>A0AAP0H3X8</accession>